<protein>
    <submittedName>
        <fullName evidence="1">Uncharacterized protein</fullName>
    </submittedName>
</protein>
<sequence>MCFRSATECAALGCRGSNYPTFKKASNARTVGLGKNKLPRSIHVSLPANITGLSLTSILDNDRIKAPRGYHKQQKARQMKRFADLALMSCCPLEAAIHATQAITELRAANDPQWYAGLTQICMEVPYFAVEITGTACENQTTEEKLEVSACACEALDELLKYPIHLAPLAAVCALRYQSPNLIFLRLIGTCTKNVPMVHTFDAVGRGHVAAAGSIIYSRECGNFDGATALLSLICSMANAWDLGVSRRQGSGRDSRSACWSRVQLAALKLLMQSADKCNLHELRVEAQTQSLWLSDMPVSRPESETSSSLFHSGERHATVVCIKNPLKIRIVLVSAHLDFCGMECVAHHHCFKGLVLAVGETVSLSLDASPLQSEYDIELRGVDLLLMDVTPSIAQQAAKIQINAKSAGQKTKLSNVRRVVSPQPRPTVAISFKKTMAGSQEPPASYMPHIAAGSSTIRPGERATLHVVVNNLSDIHIDKLEIWAAPYRPGEHVRSLLFCHPAEPQFGASDEVLEGCHLPLSPFLTFEPDEQDSLRQQLEGHPRYLHASIQLQDHFSRGFLGGQIQCTISSGGFTRNTSGTFALTKNLGLVCTKIDSEIEHSYYHFRNDAAIPFQVGQLGTDVWYYIRSGAHNTRLKLLSLGTLHWRVEGAQRPEFDGFGYLARPKSRLLPRNMPA</sequence>
<dbReference type="EMBL" id="GL833154">
    <property type="protein sequence ID" value="EGB04225.1"/>
    <property type="molecule type" value="Genomic_DNA"/>
</dbReference>
<dbReference type="RefSeq" id="XP_009041076.1">
    <property type="nucleotide sequence ID" value="XM_009042828.1"/>
</dbReference>
<dbReference type="Proteomes" id="UP000002729">
    <property type="component" value="Unassembled WGS sequence"/>
</dbReference>
<name>F0YL18_AURAN</name>
<reference evidence="1 2" key="1">
    <citation type="journal article" date="2011" name="Proc. Natl. Acad. Sci. U.S.A.">
        <title>Niche of harmful alga Aureococcus anophagefferens revealed through ecogenomics.</title>
        <authorList>
            <person name="Gobler C.J."/>
            <person name="Berry D.L."/>
            <person name="Dyhrman S.T."/>
            <person name="Wilhelm S.W."/>
            <person name="Salamov A."/>
            <person name="Lobanov A.V."/>
            <person name="Zhang Y."/>
            <person name="Collier J.L."/>
            <person name="Wurch L.L."/>
            <person name="Kustka A.B."/>
            <person name="Dill B.D."/>
            <person name="Shah M."/>
            <person name="VerBerkmoes N.C."/>
            <person name="Kuo A."/>
            <person name="Terry A."/>
            <person name="Pangilinan J."/>
            <person name="Lindquist E.A."/>
            <person name="Lucas S."/>
            <person name="Paulsen I.T."/>
            <person name="Hattenrath-Lehmann T.K."/>
            <person name="Talmage S.C."/>
            <person name="Walker E.A."/>
            <person name="Koch F."/>
            <person name="Burson A.M."/>
            <person name="Marcoval M.A."/>
            <person name="Tang Y.Z."/>
            <person name="Lecleir G.R."/>
            <person name="Coyne K.J."/>
            <person name="Berg G.M."/>
            <person name="Bertrand E.M."/>
            <person name="Saito M.A."/>
            <person name="Gladyshev V.N."/>
            <person name="Grigoriev I.V."/>
        </authorList>
    </citation>
    <scope>NUCLEOTIDE SEQUENCE [LARGE SCALE GENOMIC DNA]</scope>
    <source>
        <strain evidence="2">CCMP 1984</strain>
    </source>
</reference>
<gene>
    <name evidence="1" type="ORF">AURANDRAFT_67411</name>
</gene>
<evidence type="ECO:0000313" key="2">
    <source>
        <dbReference type="Proteomes" id="UP000002729"/>
    </source>
</evidence>
<keyword evidence="2" id="KW-1185">Reference proteome</keyword>
<dbReference type="GeneID" id="20226227"/>
<dbReference type="AlphaFoldDB" id="F0YL18"/>
<proteinExistence type="predicted"/>
<evidence type="ECO:0000313" key="1">
    <source>
        <dbReference type="EMBL" id="EGB04225.1"/>
    </source>
</evidence>
<organism evidence="2">
    <name type="scientific">Aureococcus anophagefferens</name>
    <name type="common">Harmful bloom alga</name>
    <dbReference type="NCBI Taxonomy" id="44056"/>
    <lineage>
        <taxon>Eukaryota</taxon>
        <taxon>Sar</taxon>
        <taxon>Stramenopiles</taxon>
        <taxon>Ochrophyta</taxon>
        <taxon>Pelagophyceae</taxon>
        <taxon>Pelagomonadales</taxon>
        <taxon>Pelagomonadaceae</taxon>
        <taxon>Aureococcus</taxon>
    </lineage>
</organism>
<dbReference type="InParanoid" id="F0YL18"/>
<dbReference type="KEGG" id="aaf:AURANDRAFT_67411"/>
<accession>F0YL18</accession>